<dbReference type="SUPFAM" id="SSF53098">
    <property type="entry name" value="Ribonuclease H-like"/>
    <property type="match status" value="1"/>
</dbReference>
<dbReference type="PANTHER" id="PTHR45835">
    <property type="entry name" value="YALI0A06105P"/>
    <property type="match status" value="1"/>
</dbReference>
<accession>A0ABR2FQ63</accession>
<dbReference type="EMBL" id="JBBPBM010000005">
    <property type="protein sequence ID" value="KAK8584266.1"/>
    <property type="molecule type" value="Genomic_DNA"/>
</dbReference>
<evidence type="ECO:0000313" key="2">
    <source>
        <dbReference type="Proteomes" id="UP001472677"/>
    </source>
</evidence>
<evidence type="ECO:0008006" key="3">
    <source>
        <dbReference type="Google" id="ProtNLM"/>
    </source>
</evidence>
<dbReference type="InterPro" id="IPR012337">
    <property type="entry name" value="RNaseH-like_sf"/>
</dbReference>
<comment type="caution">
    <text evidence="1">The sequence shown here is derived from an EMBL/GenBank/DDBJ whole genome shotgun (WGS) entry which is preliminary data.</text>
</comment>
<evidence type="ECO:0000313" key="1">
    <source>
        <dbReference type="EMBL" id="KAK8584266.1"/>
    </source>
</evidence>
<dbReference type="Proteomes" id="UP001472677">
    <property type="component" value="Unassembled WGS sequence"/>
</dbReference>
<gene>
    <name evidence="1" type="ORF">V6N12_068512</name>
</gene>
<proteinExistence type="predicted"/>
<organism evidence="1 2">
    <name type="scientific">Hibiscus sabdariffa</name>
    <name type="common">roselle</name>
    <dbReference type="NCBI Taxonomy" id="183260"/>
    <lineage>
        <taxon>Eukaryota</taxon>
        <taxon>Viridiplantae</taxon>
        <taxon>Streptophyta</taxon>
        <taxon>Embryophyta</taxon>
        <taxon>Tracheophyta</taxon>
        <taxon>Spermatophyta</taxon>
        <taxon>Magnoliopsida</taxon>
        <taxon>eudicotyledons</taxon>
        <taxon>Gunneridae</taxon>
        <taxon>Pentapetalae</taxon>
        <taxon>rosids</taxon>
        <taxon>malvids</taxon>
        <taxon>Malvales</taxon>
        <taxon>Malvaceae</taxon>
        <taxon>Malvoideae</taxon>
        <taxon>Hibiscus</taxon>
    </lineage>
</organism>
<protein>
    <recommendedName>
        <fullName evidence="3">Retrotransposon protein</fullName>
    </recommendedName>
</protein>
<dbReference type="InterPro" id="IPR036397">
    <property type="entry name" value="RNaseH_sf"/>
</dbReference>
<reference evidence="1 2" key="1">
    <citation type="journal article" date="2024" name="G3 (Bethesda)">
        <title>Genome assembly of Hibiscus sabdariffa L. provides insights into metabolisms of medicinal natural products.</title>
        <authorList>
            <person name="Kim T."/>
        </authorList>
    </citation>
    <scope>NUCLEOTIDE SEQUENCE [LARGE SCALE GENOMIC DNA]</scope>
    <source>
        <strain evidence="1">TK-2024</strain>
        <tissue evidence="1">Old leaves</tissue>
    </source>
</reference>
<keyword evidence="2" id="KW-1185">Reference proteome</keyword>
<sequence>MDPELQKIAKNLEAKHNSDFAVKSNVLLYFKDRLCVPNDDGLRKDMLDEAHQSSFSIHPGSVKIFTKSAHFIPVQVNMNSDILAEIYIREKALGTRVILSTIFHPQTDGQFESVIQLLDDMLRACVIDFGRNWEKSIPLVGFAYNNSYQSSIQMAPFEGLYGRRCRTPLYWFELGENKVLGPQMIQDTEKQV</sequence>
<dbReference type="Gene3D" id="3.30.420.10">
    <property type="entry name" value="Ribonuclease H-like superfamily/Ribonuclease H"/>
    <property type="match status" value="1"/>
</dbReference>
<dbReference type="PANTHER" id="PTHR45835:SF99">
    <property type="entry name" value="CHROMO DOMAIN-CONTAINING PROTEIN-RELATED"/>
    <property type="match status" value="1"/>
</dbReference>
<name>A0ABR2FQ63_9ROSI</name>